<evidence type="ECO:0000313" key="1">
    <source>
        <dbReference type="EMBL" id="QDH86847.1"/>
    </source>
</evidence>
<proteinExistence type="predicted"/>
<reference evidence="1" key="1">
    <citation type="submission" date="2019-05" db="EMBL/GenBank/DDBJ databases">
        <title>Metatranscriptomic reconstruction reveals RNA viruses with the potential to shape carbon cycling in soil.</title>
        <authorList>
            <person name="Starr E.P."/>
            <person name="Nuccio E."/>
            <person name="Pett-Ridge J."/>
            <person name="Banfield J.F."/>
            <person name="Firestone M.K."/>
        </authorList>
    </citation>
    <scope>NUCLEOTIDE SEQUENCE</scope>
    <source>
        <strain evidence="1">H3_Bulk_40_scaffold_1305</strain>
    </source>
</reference>
<gene>
    <name evidence="1" type="ORF">H3Bulk401305_000004</name>
</gene>
<organism evidence="1">
    <name type="scientific">Leviviridae sp</name>
    <dbReference type="NCBI Taxonomy" id="2027243"/>
    <lineage>
        <taxon>Viruses</taxon>
        <taxon>Riboviria</taxon>
        <taxon>Orthornavirae</taxon>
        <taxon>Lenarviricota</taxon>
        <taxon>Leviviricetes</taxon>
        <taxon>Norzivirales</taxon>
        <taxon>Fiersviridae</taxon>
    </lineage>
</organism>
<dbReference type="EMBL" id="MN032978">
    <property type="protein sequence ID" value="QDH86847.1"/>
    <property type="molecule type" value="Genomic_RNA"/>
</dbReference>
<accession>A0A514CZQ2</accession>
<sequence>MFPFPKPIRSQAEPEDVSVAFIVESDAERRWALGCLWQLSAAGVAGLCGLILAVAGNSGPSKTEPAHPVPVSVPSPAGVISWRLPTLSP</sequence>
<name>A0A514CZQ2_9VIRU</name>
<protein>
    <submittedName>
        <fullName evidence="1">Uncharacterized protein</fullName>
    </submittedName>
</protein>